<dbReference type="EMBL" id="CP051428">
    <property type="protein sequence ID" value="QJC50148.1"/>
    <property type="molecule type" value="Genomic_DNA"/>
</dbReference>
<dbReference type="Proteomes" id="UP000502136">
    <property type="component" value="Chromosome"/>
</dbReference>
<evidence type="ECO:0000313" key="1">
    <source>
        <dbReference type="EMBL" id="QJC50148.1"/>
    </source>
</evidence>
<dbReference type="NCBIfam" id="NF040910">
    <property type="entry name" value="CD1375_fam"/>
    <property type="match status" value="1"/>
</dbReference>
<accession>A0A6H2GSM3</accession>
<dbReference type="AlphaFoldDB" id="A0A6H2GSM3"/>
<dbReference type="KEGG" id="palr:HGI30_16685"/>
<proteinExistence type="predicted"/>
<name>A0A6H2GSM3_9BACL</name>
<dbReference type="InterPro" id="IPR047907">
    <property type="entry name" value="CD1375-like"/>
</dbReference>
<dbReference type="RefSeq" id="WP_168905840.1">
    <property type="nucleotide sequence ID" value="NZ_CP051428.1"/>
</dbReference>
<keyword evidence="2" id="KW-1185">Reference proteome</keyword>
<protein>
    <submittedName>
        <fullName evidence="1">Uncharacterized protein</fullName>
    </submittedName>
</protein>
<evidence type="ECO:0000313" key="2">
    <source>
        <dbReference type="Proteomes" id="UP000502136"/>
    </source>
</evidence>
<reference evidence="1 2" key="1">
    <citation type="submission" date="2020-04" db="EMBL/GenBank/DDBJ databases">
        <title>Novel Paenibacillus strain UniB2 isolated from commercial digestive syrup.</title>
        <authorList>
            <person name="Thorat V."/>
            <person name="Kirdat K."/>
            <person name="Tiwarekar B."/>
            <person name="Yadav A."/>
        </authorList>
    </citation>
    <scope>NUCLEOTIDE SEQUENCE [LARGE SCALE GENOMIC DNA]</scope>
    <source>
        <strain evidence="1 2">UniB2</strain>
    </source>
</reference>
<gene>
    <name evidence="1" type="ORF">HGI30_16685</name>
</gene>
<sequence>MATVYATLIIKGYYTFAQVPASQQAKVREILAALELDENGQPLEG</sequence>
<organism evidence="1 2">
    <name type="scientific">Paenibacillus albicereus</name>
    <dbReference type="NCBI Taxonomy" id="2726185"/>
    <lineage>
        <taxon>Bacteria</taxon>
        <taxon>Bacillati</taxon>
        <taxon>Bacillota</taxon>
        <taxon>Bacilli</taxon>
        <taxon>Bacillales</taxon>
        <taxon>Paenibacillaceae</taxon>
        <taxon>Paenibacillus</taxon>
    </lineage>
</organism>